<evidence type="ECO:0000313" key="2">
    <source>
        <dbReference type="Proteomes" id="UP000010878"/>
    </source>
</evidence>
<name>L0K075_9EURY</name>
<organism evidence="1 2">
    <name type="scientific">Natronococcus occultus SP4</name>
    <dbReference type="NCBI Taxonomy" id="694430"/>
    <lineage>
        <taxon>Archaea</taxon>
        <taxon>Methanobacteriati</taxon>
        <taxon>Methanobacteriota</taxon>
        <taxon>Stenosarchaea group</taxon>
        <taxon>Halobacteria</taxon>
        <taxon>Halobacteriales</taxon>
        <taxon>Natrialbaceae</taxon>
        <taxon>Natronococcus</taxon>
    </lineage>
</organism>
<protein>
    <submittedName>
        <fullName evidence="1">Uncharacterized protein</fullName>
    </submittedName>
</protein>
<dbReference type="AlphaFoldDB" id="L0K075"/>
<dbReference type="HOGENOM" id="CLU_3371393_0_0_2"/>
<sequence>MTASWEDLFERASEYDVDGEDVRKTYDARTEGEE</sequence>
<proteinExistence type="predicted"/>
<accession>L0K075</accession>
<reference evidence="1 2" key="1">
    <citation type="submission" date="2012-11" db="EMBL/GenBank/DDBJ databases">
        <title>FINISHED of Natronococcus occultus SP4, DSM 3396.</title>
        <authorList>
            <consortium name="DOE Joint Genome Institute"/>
            <person name="Eisen J."/>
            <person name="Huntemann M."/>
            <person name="Wei C.-L."/>
            <person name="Han J."/>
            <person name="Detter J.C."/>
            <person name="Han C."/>
            <person name="Tapia R."/>
            <person name="Chen A."/>
            <person name="Kyrpides N."/>
            <person name="Mavromatis K."/>
            <person name="Markowitz V."/>
            <person name="Szeto E."/>
            <person name="Ivanova N."/>
            <person name="Mikhailova N."/>
            <person name="Ovchinnikova G."/>
            <person name="Pagani I."/>
            <person name="Pati A."/>
            <person name="Goodwin L."/>
            <person name="Nordberg H.P."/>
            <person name="Cantor M.N."/>
            <person name="Hua S.X."/>
            <person name="Woyke T."/>
            <person name="Eisen J."/>
            <person name="Klenk H.-P."/>
            <person name="Klenk H.-P."/>
        </authorList>
    </citation>
    <scope>NUCLEOTIDE SEQUENCE [LARGE SCALE GENOMIC DNA]</scope>
    <source>
        <strain evidence="1 2">SP4</strain>
    </source>
</reference>
<dbReference type="Proteomes" id="UP000010878">
    <property type="component" value="Chromosome"/>
</dbReference>
<dbReference type="KEGG" id="nou:Natoc_2162"/>
<evidence type="ECO:0000313" key="1">
    <source>
        <dbReference type="EMBL" id="AGB37945.1"/>
    </source>
</evidence>
<dbReference type="EMBL" id="CP003929">
    <property type="protein sequence ID" value="AGB37945.1"/>
    <property type="molecule type" value="Genomic_DNA"/>
</dbReference>
<dbReference type="STRING" id="694430.Natoc_2162"/>
<keyword evidence="2" id="KW-1185">Reference proteome</keyword>
<gene>
    <name evidence="1" type="ORF">Natoc_2162</name>
</gene>